<keyword evidence="7" id="KW-0406">Ion transport</keyword>
<dbReference type="PANTHER" id="PTHR11910">
    <property type="entry name" value="ATP SYNTHASE DELTA CHAIN"/>
    <property type="match status" value="1"/>
</dbReference>
<dbReference type="SUPFAM" id="SSF47928">
    <property type="entry name" value="N-terminal domain of the delta subunit of the F1F0-ATP synthase"/>
    <property type="match status" value="1"/>
</dbReference>
<keyword evidence="5" id="KW-0999">Mitochondrion inner membrane</keyword>
<dbReference type="PRINTS" id="PR00125">
    <property type="entry name" value="ATPASEDELTA"/>
</dbReference>
<dbReference type="GO" id="GO:0005743">
    <property type="term" value="C:mitochondrial inner membrane"/>
    <property type="evidence" value="ECO:0007669"/>
    <property type="project" value="UniProtKB-SubCell"/>
</dbReference>
<evidence type="ECO:0000256" key="5">
    <source>
        <dbReference type="ARBA" id="ARBA00022792"/>
    </source>
</evidence>
<keyword evidence="10" id="KW-0066">ATP synthesis</keyword>
<reference evidence="12" key="2">
    <citation type="journal article" date="2017" name="Virus Res.">
        <title>A mitochondrial membrane protein is a target for rice ragged stunt virus in its insect vector.</title>
        <authorList>
            <person name="Huang H.J."/>
            <person name="Liu C.W."/>
            <person name="Zhou X."/>
            <person name="Zhang C.X."/>
            <person name="Bao Y.Y."/>
        </authorList>
    </citation>
    <scope>NUCLEOTIDE SEQUENCE</scope>
</reference>
<evidence type="ECO:0000256" key="8">
    <source>
        <dbReference type="ARBA" id="ARBA00023128"/>
    </source>
</evidence>
<evidence type="ECO:0000256" key="7">
    <source>
        <dbReference type="ARBA" id="ARBA00023065"/>
    </source>
</evidence>
<evidence type="ECO:0000256" key="3">
    <source>
        <dbReference type="ARBA" id="ARBA00022448"/>
    </source>
</evidence>
<reference evidence="12" key="1">
    <citation type="submission" date="2016-06" db="EMBL/GenBank/DDBJ databases">
        <authorList>
            <person name="Kjaerup R.B."/>
            <person name="Dalgaard T.S."/>
            <person name="Juul-Madsen H.R."/>
        </authorList>
    </citation>
    <scope>NUCLEOTIDE SEQUENCE</scope>
</reference>
<keyword evidence="8" id="KW-0496">Mitochondrion</keyword>
<keyword evidence="6" id="KW-0809">Transit peptide</keyword>
<evidence type="ECO:0000256" key="10">
    <source>
        <dbReference type="ARBA" id="ARBA00023310"/>
    </source>
</evidence>
<dbReference type="AlphaFoldDB" id="A0A1Z1DYV6"/>
<proteinExistence type="evidence at transcript level"/>
<dbReference type="EMBL" id="KX460823">
    <property type="protein sequence ID" value="AQW38585.1"/>
    <property type="molecule type" value="mRNA"/>
</dbReference>
<evidence type="ECO:0000256" key="6">
    <source>
        <dbReference type="ARBA" id="ARBA00022946"/>
    </source>
</evidence>
<dbReference type="HAMAP" id="MF_01416">
    <property type="entry name" value="ATP_synth_delta_bact"/>
    <property type="match status" value="1"/>
</dbReference>
<evidence type="ECO:0000256" key="9">
    <source>
        <dbReference type="ARBA" id="ARBA00023136"/>
    </source>
</evidence>
<dbReference type="NCBIfam" id="TIGR01145">
    <property type="entry name" value="ATP_synt_delta"/>
    <property type="match status" value="1"/>
</dbReference>
<dbReference type="InterPro" id="IPR026015">
    <property type="entry name" value="ATP_synth_OSCP/delta_N_sf"/>
</dbReference>
<name>A0A1Z1DYV6_NILLU</name>
<organism evidence="12">
    <name type="scientific">Nilaparvata lugens</name>
    <name type="common">Brown planthopper</name>
    <dbReference type="NCBI Taxonomy" id="108931"/>
    <lineage>
        <taxon>Eukaryota</taxon>
        <taxon>Metazoa</taxon>
        <taxon>Ecdysozoa</taxon>
        <taxon>Arthropoda</taxon>
        <taxon>Hexapoda</taxon>
        <taxon>Insecta</taxon>
        <taxon>Pterygota</taxon>
        <taxon>Neoptera</taxon>
        <taxon>Paraneoptera</taxon>
        <taxon>Hemiptera</taxon>
        <taxon>Auchenorrhyncha</taxon>
        <taxon>Fulgoroidea</taxon>
        <taxon>Delphacidae</taxon>
        <taxon>Delphacinae</taxon>
        <taxon>Nilaparvata</taxon>
    </lineage>
</organism>
<comment type="subcellular location">
    <subcellularLocation>
        <location evidence="1">Mitochondrion inner membrane</location>
    </subcellularLocation>
</comment>
<dbReference type="InterPro" id="IPR000711">
    <property type="entry name" value="ATPase_OSCP/dsu"/>
</dbReference>
<keyword evidence="4" id="KW-0375">Hydrogen ion transport</keyword>
<dbReference type="Pfam" id="PF00213">
    <property type="entry name" value="OSCP"/>
    <property type="match status" value="1"/>
</dbReference>
<accession>A0A1Z1DYV6</accession>
<evidence type="ECO:0000256" key="4">
    <source>
        <dbReference type="ARBA" id="ARBA00022781"/>
    </source>
</evidence>
<protein>
    <recommendedName>
        <fullName evidence="11">Oligomycin sensitivity conferral protein</fullName>
    </recommendedName>
</protein>
<dbReference type="Gene3D" id="1.10.520.20">
    <property type="entry name" value="N-terminal domain of the delta subunit of the F1F0-ATP synthase"/>
    <property type="match status" value="1"/>
</dbReference>
<gene>
    <name evidence="12" type="primary">OSCP</name>
</gene>
<comment type="similarity">
    <text evidence="2">Belongs to the ATPase delta chain family.</text>
</comment>
<dbReference type="FunFam" id="1.10.520.20:FF:000002">
    <property type="entry name" value="ATP synthase subunit O, mitochondrial"/>
    <property type="match status" value="1"/>
</dbReference>
<evidence type="ECO:0000313" key="12">
    <source>
        <dbReference type="EMBL" id="AQW38585.1"/>
    </source>
</evidence>
<evidence type="ECO:0000256" key="2">
    <source>
        <dbReference type="ARBA" id="ARBA00007046"/>
    </source>
</evidence>
<keyword evidence="9" id="KW-0472">Membrane</keyword>
<sequence>MASKQFFTTVRSLSTTAANNQLVKPPVQVFGLEGRYACALYSAGVKSKQLEAIEKDLNTLQASFKTNKKLEDFFLNPVLQRQAKANAINDICEKSKFSSGATNLLVALAENGRLKKLNPVINAFKTIMSAHRGDLPCEVIAAKPLDDQTIKALQGVLKAFAKKGENVILEVKVDPSIIGGLIVSIGDKYVDMSIASKVKKYTNLLQAAV</sequence>
<evidence type="ECO:0000256" key="11">
    <source>
        <dbReference type="ARBA" id="ARBA00033369"/>
    </source>
</evidence>
<evidence type="ECO:0000256" key="1">
    <source>
        <dbReference type="ARBA" id="ARBA00004273"/>
    </source>
</evidence>
<dbReference type="OrthoDB" id="1262810at2759"/>
<keyword evidence="3" id="KW-0813">Transport</keyword>
<dbReference type="GO" id="GO:0046933">
    <property type="term" value="F:proton-transporting ATP synthase activity, rotational mechanism"/>
    <property type="evidence" value="ECO:0007669"/>
    <property type="project" value="InterPro"/>
</dbReference>